<feature type="compositionally biased region" description="Low complexity" evidence="1">
    <location>
        <begin position="185"/>
        <end position="197"/>
    </location>
</feature>
<comment type="caution">
    <text evidence="2">The sequence shown here is derived from an EMBL/GenBank/DDBJ whole genome shotgun (WGS) entry which is preliminary data.</text>
</comment>
<gene>
    <name evidence="2" type="ORF">PCOR1329_LOCUS30858</name>
</gene>
<organism evidence="2 3">
    <name type="scientific">Prorocentrum cordatum</name>
    <dbReference type="NCBI Taxonomy" id="2364126"/>
    <lineage>
        <taxon>Eukaryota</taxon>
        <taxon>Sar</taxon>
        <taxon>Alveolata</taxon>
        <taxon>Dinophyceae</taxon>
        <taxon>Prorocentrales</taxon>
        <taxon>Prorocentraceae</taxon>
        <taxon>Prorocentrum</taxon>
    </lineage>
</organism>
<feature type="region of interest" description="Disordered" evidence="1">
    <location>
        <begin position="1"/>
        <end position="22"/>
    </location>
</feature>
<reference evidence="2" key="1">
    <citation type="submission" date="2023-10" db="EMBL/GenBank/DDBJ databases">
        <authorList>
            <person name="Chen Y."/>
            <person name="Shah S."/>
            <person name="Dougan E. K."/>
            <person name="Thang M."/>
            <person name="Chan C."/>
        </authorList>
    </citation>
    <scope>NUCLEOTIDE SEQUENCE [LARGE SCALE GENOMIC DNA]</scope>
</reference>
<dbReference type="Proteomes" id="UP001189429">
    <property type="component" value="Unassembled WGS sequence"/>
</dbReference>
<evidence type="ECO:0000256" key="1">
    <source>
        <dbReference type="SAM" id="MobiDB-lite"/>
    </source>
</evidence>
<evidence type="ECO:0000313" key="2">
    <source>
        <dbReference type="EMBL" id="CAK0833027.1"/>
    </source>
</evidence>
<proteinExistence type="predicted"/>
<feature type="region of interest" description="Disordered" evidence="1">
    <location>
        <begin position="120"/>
        <end position="197"/>
    </location>
</feature>
<protein>
    <submittedName>
        <fullName evidence="2">Uncharacterized protein</fullName>
    </submittedName>
</protein>
<dbReference type="EMBL" id="CAUYUJ010012002">
    <property type="protein sequence ID" value="CAK0833027.1"/>
    <property type="molecule type" value="Genomic_DNA"/>
</dbReference>
<name>A0ABN9SMH7_9DINO</name>
<feature type="compositionally biased region" description="Low complexity" evidence="1">
    <location>
        <begin position="139"/>
        <end position="150"/>
    </location>
</feature>
<accession>A0ABN9SMH7</accession>
<evidence type="ECO:0000313" key="3">
    <source>
        <dbReference type="Proteomes" id="UP001189429"/>
    </source>
</evidence>
<sequence length="197" mass="20146">MLQDGEAALAEQGKGKVARPEPDGISLALTRCPTEELLAFSVGDGGQDANAHEESWSWGATALPENGGELALLEVTSPARPRPSPPRRLRSEAYWEQKAAVAARWPARSPWELGVRARRPCLDEGGSGLAGSREGHRFGPAAPAAPAAGRAEGDGAIGSPGSRAGAISRALRREARGPPAPPGSPSAALGAAPSSRG</sequence>
<keyword evidence="3" id="KW-1185">Reference proteome</keyword>